<proteinExistence type="inferred from homology"/>
<evidence type="ECO:0000313" key="3">
    <source>
        <dbReference type="Ensembl" id="ENSSSCP00050017171.1"/>
    </source>
</evidence>
<name>A0A8D1M3L6_PIG</name>
<evidence type="ECO:0000313" key="4">
    <source>
        <dbReference type="Proteomes" id="UP000694571"/>
    </source>
</evidence>
<dbReference type="AlphaFoldDB" id="A0A8D1M3L6"/>
<dbReference type="GO" id="GO:0045095">
    <property type="term" value="C:keratin filament"/>
    <property type="evidence" value="ECO:0007669"/>
    <property type="project" value="UniProtKB-UniRule"/>
</dbReference>
<dbReference type="Ensembl" id="ENSSSCT00050041564.1">
    <property type="protein sequence ID" value="ENSSSCP00050017171.1"/>
    <property type="gene ID" value="ENSSSCG00050030911.1"/>
</dbReference>
<keyword evidence="1 2" id="KW-0416">Keratin</keyword>
<dbReference type="InterPro" id="IPR007951">
    <property type="entry name" value="KRTAP_PMG"/>
</dbReference>
<dbReference type="Proteomes" id="UP000694571">
    <property type="component" value="Unplaced"/>
</dbReference>
<evidence type="ECO:0000256" key="2">
    <source>
        <dbReference type="RuleBase" id="RU369044"/>
    </source>
</evidence>
<comment type="function">
    <text evidence="2">In the hair cortex, hair keratin intermediate filaments are embedded in an interfilamentous matrix, consisting of hair keratin-associated proteins (KRTAP), which are essential for the formation of a rigid and resistant hair shaft through their extensive disulfide bond cross-linking with abundant cysteine residues of hair keratins. The matrix proteins include the high-sulfur and high-glycine-tyrosine keratins.</text>
</comment>
<protein>
    <recommendedName>
        <fullName evidence="2">Keratin-associated protein</fullName>
    </recommendedName>
</protein>
<sequence>MSYNCYFGNVSSRSLRGYQCYPGSSCGSSYPSNLVYSTDLCSPSTCQQGSSLYSGFQENCCKPTKPTRCQTSLVVSSPCQMSCYCPRISMHCSPFWSTYPGSLGFRSNSFSSLSSGSRSCYSVGCESSSFGPRGYGICVFPSLSHGSRFCRPTYFASGSCHSSCYRPACGSGFYPSTC</sequence>
<evidence type="ECO:0000256" key="1">
    <source>
        <dbReference type="ARBA" id="ARBA00022744"/>
    </source>
</evidence>
<comment type="subunit">
    <text evidence="2">Interacts with hair keratins.</text>
</comment>
<comment type="similarity">
    <text evidence="2">Belongs to the PMG family.</text>
</comment>
<reference evidence="3" key="1">
    <citation type="submission" date="2025-08" db="UniProtKB">
        <authorList>
            <consortium name="Ensembl"/>
        </authorList>
    </citation>
    <scope>IDENTIFICATION</scope>
</reference>
<organism evidence="3 4">
    <name type="scientific">Sus scrofa</name>
    <name type="common">Pig</name>
    <dbReference type="NCBI Taxonomy" id="9823"/>
    <lineage>
        <taxon>Eukaryota</taxon>
        <taxon>Metazoa</taxon>
        <taxon>Chordata</taxon>
        <taxon>Craniata</taxon>
        <taxon>Vertebrata</taxon>
        <taxon>Euteleostomi</taxon>
        <taxon>Mammalia</taxon>
        <taxon>Eutheria</taxon>
        <taxon>Laurasiatheria</taxon>
        <taxon>Artiodactyla</taxon>
        <taxon>Suina</taxon>
        <taxon>Suidae</taxon>
        <taxon>Sus</taxon>
    </lineage>
</organism>
<dbReference type="Pfam" id="PF05287">
    <property type="entry name" value="PMG"/>
    <property type="match status" value="1"/>
</dbReference>
<accession>A0A8D1M3L6</accession>
<dbReference type="GO" id="GO:0005829">
    <property type="term" value="C:cytosol"/>
    <property type="evidence" value="ECO:0007669"/>
    <property type="project" value="UniProtKB-ARBA"/>
</dbReference>